<dbReference type="CDD" id="cd01335">
    <property type="entry name" value="Radical_SAM"/>
    <property type="match status" value="1"/>
</dbReference>
<evidence type="ECO:0000256" key="6">
    <source>
        <dbReference type="ARBA" id="ARBA00023014"/>
    </source>
</evidence>
<proteinExistence type="predicted"/>
<name>A0A7D5ZE49_9NEIS</name>
<dbReference type="GO" id="GO:0046872">
    <property type="term" value="F:metal ion binding"/>
    <property type="evidence" value="ECO:0007669"/>
    <property type="project" value="UniProtKB-KW"/>
</dbReference>
<evidence type="ECO:0000256" key="2">
    <source>
        <dbReference type="ARBA" id="ARBA00022485"/>
    </source>
</evidence>
<dbReference type="SFLD" id="SFLDG01086">
    <property type="entry name" value="elongater_protein-like"/>
    <property type="match status" value="1"/>
</dbReference>
<dbReference type="InterPro" id="IPR023404">
    <property type="entry name" value="rSAM_horseshoe"/>
</dbReference>
<keyword evidence="5" id="KW-0408">Iron</keyword>
<keyword evidence="2" id="KW-0004">4Fe-4S</keyword>
<dbReference type="PANTHER" id="PTHR11135">
    <property type="entry name" value="HISTONE ACETYLTRANSFERASE-RELATED"/>
    <property type="match status" value="1"/>
</dbReference>
<dbReference type="NCBIfam" id="TIGR01212">
    <property type="entry name" value="TIGR01212 family radical SAM protein"/>
    <property type="match status" value="1"/>
</dbReference>
<dbReference type="SMART" id="SM00729">
    <property type="entry name" value="Elp3"/>
    <property type="match status" value="1"/>
</dbReference>
<dbReference type="EMBL" id="CP058952">
    <property type="protein sequence ID" value="QLI80768.1"/>
    <property type="molecule type" value="Genomic_DNA"/>
</dbReference>
<dbReference type="Pfam" id="PF04055">
    <property type="entry name" value="Radical_SAM"/>
    <property type="match status" value="1"/>
</dbReference>
<keyword evidence="6" id="KW-0411">Iron-sulfur</keyword>
<protein>
    <submittedName>
        <fullName evidence="8">TIGR01212 family radical SAM protein</fullName>
    </submittedName>
</protein>
<accession>A0A7D5ZE49</accession>
<evidence type="ECO:0000256" key="1">
    <source>
        <dbReference type="ARBA" id="ARBA00001966"/>
    </source>
</evidence>
<dbReference type="SFLD" id="SFLDS00029">
    <property type="entry name" value="Radical_SAM"/>
    <property type="match status" value="1"/>
</dbReference>
<keyword evidence="3" id="KW-0949">S-adenosyl-L-methionine</keyword>
<dbReference type="Gene3D" id="3.80.30.20">
    <property type="entry name" value="tm_1862 like domain"/>
    <property type="match status" value="1"/>
</dbReference>
<dbReference type="InterPro" id="IPR058240">
    <property type="entry name" value="rSAM_sf"/>
</dbReference>
<gene>
    <name evidence="8" type="ORF">HZU75_04070</name>
</gene>
<dbReference type="SUPFAM" id="SSF102114">
    <property type="entry name" value="Radical SAM enzymes"/>
    <property type="match status" value="1"/>
</dbReference>
<dbReference type="RefSeq" id="WP_180307902.1">
    <property type="nucleotide sequence ID" value="NZ_CP058952.1"/>
</dbReference>
<dbReference type="PROSITE" id="PS51918">
    <property type="entry name" value="RADICAL_SAM"/>
    <property type="match status" value="1"/>
</dbReference>
<organism evidence="8 9">
    <name type="scientific">Chitinibacter fontanus</name>
    <dbReference type="NCBI Taxonomy" id="1737446"/>
    <lineage>
        <taxon>Bacteria</taxon>
        <taxon>Pseudomonadati</taxon>
        <taxon>Pseudomonadota</taxon>
        <taxon>Betaproteobacteria</taxon>
        <taxon>Neisseriales</taxon>
        <taxon>Chitinibacteraceae</taxon>
        <taxon>Chitinibacter</taxon>
    </lineage>
</organism>
<evidence type="ECO:0000256" key="4">
    <source>
        <dbReference type="ARBA" id="ARBA00022723"/>
    </source>
</evidence>
<dbReference type="InterPro" id="IPR006638">
    <property type="entry name" value="Elp3/MiaA/NifB-like_rSAM"/>
</dbReference>
<evidence type="ECO:0000313" key="9">
    <source>
        <dbReference type="Proteomes" id="UP000510822"/>
    </source>
</evidence>
<feature type="domain" description="Radical SAM core" evidence="7">
    <location>
        <begin position="24"/>
        <end position="265"/>
    </location>
</feature>
<comment type="cofactor">
    <cofactor evidence="1">
        <name>[4Fe-4S] cluster</name>
        <dbReference type="ChEBI" id="CHEBI:49883"/>
    </cofactor>
</comment>
<reference evidence="8 9" key="1">
    <citation type="journal article" date="2016" name="Int. J. Syst. Evol. Microbiol.">
        <title>Chitinibacter fontanus sp. nov., isolated from a spring.</title>
        <authorList>
            <person name="Sheu S.Y."/>
            <person name="Li Y.S."/>
            <person name="Young C.C."/>
            <person name="Chen W.M."/>
        </authorList>
    </citation>
    <scope>NUCLEOTIDE SEQUENCE [LARGE SCALE GENOMIC DNA]</scope>
    <source>
        <strain evidence="8 9">STM-7</strain>
    </source>
</reference>
<dbReference type="InterPro" id="IPR039661">
    <property type="entry name" value="ELP3"/>
</dbReference>
<keyword evidence="4" id="KW-0479">Metal-binding</keyword>
<dbReference type="KEGG" id="cfon:HZU75_04070"/>
<dbReference type="InterPro" id="IPR005911">
    <property type="entry name" value="YhcC-like"/>
</dbReference>
<sequence>MFNANSFRLHPRRFSSWIDISHAKYGGRVQKVSVAADFTCPNRDGTKGQLGCTFCNNAGFTPQYARENPNNIGLQLDTGLEFLRRRYPRTKLWVAYFQAYSNTYGELDRLIDTYQTALRHRDISGLVIGTRPDCVSDELLDYLAELSERYLIELELGIESTCDQALIAVNRGHDFACSVDAIERAAARNLSVGAHLLFGLPGESRDSMVAAAELLSKLPLASLKFHQLQIVKGTQMANQWRQDPASIPMMPLDDYLELLADFVERLNPNIAIQRVGSEVPPSMRLAPDWSLRLSELAPMLTAKLEQRKSWHGQRWKSHCPQIGSTG</sequence>
<evidence type="ECO:0000256" key="3">
    <source>
        <dbReference type="ARBA" id="ARBA00022691"/>
    </source>
</evidence>
<evidence type="ECO:0000259" key="7">
    <source>
        <dbReference type="PROSITE" id="PS51918"/>
    </source>
</evidence>
<dbReference type="AlphaFoldDB" id="A0A7D5ZE49"/>
<dbReference type="GO" id="GO:0051539">
    <property type="term" value="F:4 iron, 4 sulfur cluster binding"/>
    <property type="evidence" value="ECO:0007669"/>
    <property type="project" value="UniProtKB-KW"/>
</dbReference>
<keyword evidence="9" id="KW-1185">Reference proteome</keyword>
<dbReference type="GO" id="GO:0003824">
    <property type="term" value="F:catalytic activity"/>
    <property type="evidence" value="ECO:0007669"/>
    <property type="project" value="InterPro"/>
</dbReference>
<dbReference type="Proteomes" id="UP000510822">
    <property type="component" value="Chromosome"/>
</dbReference>
<dbReference type="SFLD" id="SFLDG01091">
    <property type="entry name" value="uncharacterized_CHP01210-like"/>
    <property type="match status" value="1"/>
</dbReference>
<dbReference type="InterPro" id="IPR007197">
    <property type="entry name" value="rSAM"/>
</dbReference>
<dbReference type="PANTHER" id="PTHR11135:SF1">
    <property type="entry name" value="PROTEIN YHCC"/>
    <property type="match status" value="1"/>
</dbReference>
<evidence type="ECO:0000256" key="5">
    <source>
        <dbReference type="ARBA" id="ARBA00023004"/>
    </source>
</evidence>
<dbReference type="Pfam" id="PF16199">
    <property type="entry name" value="Radical_SAM_C"/>
    <property type="match status" value="1"/>
</dbReference>
<evidence type="ECO:0000313" key="8">
    <source>
        <dbReference type="EMBL" id="QLI80768.1"/>
    </source>
</evidence>
<dbReference type="InterPro" id="IPR032432">
    <property type="entry name" value="Radical_SAM_C"/>
</dbReference>